<dbReference type="InterPro" id="IPR001258">
    <property type="entry name" value="NHL_repeat"/>
</dbReference>
<dbReference type="EMBL" id="CAJNOH010001747">
    <property type="protein sequence ID" value="CAF1246731.1"/>
    <property type="molecule type" value="Genomic_DNA"/>
</dbReference>
<dbReference type="Proteomes" id="UP000663854">
    <property type="component" value="Unassembled WGS sequence"/>
</dbReference>
<evidence type="ECO:0000256" key="3">
    <source>
        <dbReference type="SAM" id="MobiDB-lite"/>
    </source>
</evidence>
<feature type="transmembrane region" description="Helical" evidence="4">
    <location>
        <begin position="80"/>
        <end position="104"/>
    </location>
</feature>
<evidence type="ECO:0000256" key="4">
    <source>
        <dbReference type="SAM" id="Phobius"/>
    </source>
</evidence>
<name>A0A814ZQI6_9BILA</name>
<dbReference type="PANTHER" id="PTHR24104:SF25">
    <property type="entry name" value="PROTEIN LIN-41"/>
    <property type="match status" value="1"/>
</dbReference>
<accession>A0A814ZQI6</accession>
<dbReference type="CDD" id="cd05819">
    <property type="entry name" value="NHL"/>
    <property type="match status" value="1"/>
</dbReference>
<reference evidence="5" key="1">
    <citation type="submission" date="2021-02" db="EMBL/GenBank/DDBJ databases">
        <authorList>
            <person name="Nowell W R."/>
        </authorList>
    </citation>
    <scope>NUCLEOTIDE SEQUENCE</scope>
</reference>
<evidence type="ECO:0000256" key="1">
    <source>
        <dbReference type="ARBA" id="ARBA00022737"/>
    </source>
</evidence>
<evidence type="ECO:0000313" key="8">
    <source>
        <dbReference type="Proteomes" id="UP000663870"/>
    </source>
</evidence>
<keyword evidence="1" id="KW-0677">Repeat</keyword>
<comment type="caution">
    <text evidence="5">The sequence shown here is derived from an EMBL/GenBank/DDBJ whole genome shotgun (WGS) entry which is preliminary data.</text>
</comment>
<evidence type="ECO:0000313" key="7">
    <source>
        <dbReference type="Proteomes" id="UP000663854"/>
    </source>
</evidence>
<feature type="region of interest" description="Disordered" evidence="3">
    <location>
        <begin position="126"/>
        <end position="149"/>
    </location>
</feature>
<dbReference type="InterPro" id="IPR011042">
    <property type="entry name" value="6-blade_b-propeller_TolB-like"/>
</dbReference>
<dbReference type="Proteomes" id="UP000663870">
    <property type="component" value="Unassembled WGS sequence"/>
</dbReference>
<dbReference type="Pfam" id="PF01436">
    <property type="entry name" value="NHL"/>
    <property type="match status" value="2"/>
</dbReference>
<dbReference type="GO" id="GO:0008270">
    <property type="term" value="F:zinc ion binding"/>
    <property type="evidence" value="ECO:0007669"/>
    <property type="project" value="UniProtKB-KW"/>
</dbReference>
<keyword evidence="4" id="KW-0812">Transmembrane</keyword>
<keyword evidence="4" id="KW-0472">Membrane</keyword>
<evidence type="ECO:0000313" key="5">
    <source>
        <dbReference type="EMBL" id="CAF1246731.1"/>
    </source>
</evidence>
<feature type="repeat" description="NHL" evidence="2">
    <location>
        <begin position="420"/>
        <end position="459"/>
    </location>
</feature>
<dbReference type="Gene3D" id="2.40.10.500">
    <property type="match status" value="1"/>
</dbReference>
<dbReference type="SUPFAM" id="SSF101898">
    <property type="entry name" value="NHL repeat"/>
    <property type="match status" value="1"/>
</dbReference>
<dbReference type="EMBL" id="CAJNOL010002778">
    <property type="protein sequence ID" value="CAF1528434.1"/>
    <property type="molecule type" value="Genomic_DNA"/>
</dbReference>
<dbReference type="PROSITE" id="PS51125">
    <property type="entry name" value="NHL"/>
    <property type="match status" value="3"/>
</dbReference>
<evidence type="ECO:0000313" key="6">
    <source>
        <dbReference type="EMBL" id="CAF1528434.1"/>
    </source>
</evidence>
<proteinExistence type="predicted"/>
<feature type="compositionally biased region" description="Low complexity" evidence="3">
    <location>
        <begin position="126"/>
        <end position="144"/>
    </location>
</feature>
<organism evidence="5 7">
    <name type="scientific">Rotaria sordida</name>
    <dbReference type="NCBI Taxonomy" id="392033"/>
    <lineage>
        <taxon>Eukaryota</taxon>
        <taxon>Metazoa</taxon>
        <taxon>Spiralia</taxon>
        <taxon>Gnathifera</taxon>
        <taxon>Rotifera</taxon>
        <taxon>Eurotatoria</taxon>
        <taxon>Bdelloidea</taxon>
        <taxon>Philodinida</taxon>
        <taxon>Philodinidae</taxon>
        <taxon>Rotaria</taxon>
    </lineage>
</organism>
<feature type="repeat" description="NHL" evidence="2">
    <location>
        <begin position="366"/>
        <end position="409"/>
    </location>
</feature>
<dbReference type="Gene3D" id="2.120.10.30">
    <property type="entry name" value="TolB, C-terminal domain"/>
    <property type="match status" value="1"/>
</dbReference>
<protein>
    <recommendedName>
        <fullName evidence="9">NHL repeat containing protein</fullName>
    </recommendedName>
</protein>
<sequence>MPHASDIHGKYIPHHTNKIYVDDRPFHNTYNTSSSDELITSRSSASPEKFENDIDQLEDVSIKEHTVHSSAQGFWTTKKLIILICCLVLLAICIAVAVVLVFMLRKTDTTSSLDTTDTTATTTTATTQTTTTATTTTSTTSTTSPPNPCSSGALRWNTTATTVLSSSQILSPSGMYIDSSNTLFVVDETPNAVVWKLLYNAASATNVAGVYQSPSSTSDRFSYPQDVYVDPSGNIYVTDYYNYRVQKFASGSSTGTTIAGITLSGGSGLSQFNGLRHMTGDSNGTYIYVTDYNNHRIMRYSTSSTSGTNGVLMAGNNGAGNSNTTLYYPWGIHYLPSVSNDLFITNYYGHTVMRWTPGASSGYFVAGVPGVSGQSPILLNYPMGVKIDTYLNIYVADTSNSRIQLFCANSQTGITIAGTGQSGNSATQLNAPESVAFDSAMNLYVADAGNSRVQRFVKF</sequence>
<dbReference type="InterPro" id="IPR050952">
    <property type="entry name" value="TRIM-NHL_E3_ligases"/>
</dbReference>
<dbReference type="PANTHER" id="PTHR24104">
    <property type="entry name" value="E3 UBIQUITIN-PROTEIN LIGASE NHLRC1-RELATED"/>
    <property type="match status" value="1"/>
</dbReference>
<feature type="repeat" description="NHL" evidence="2">
    <location>
        <begin position="221"/>
        <end position="251"/>
    </location>
</feature>
<keyword evidence="8" id="KW-1185">Reference proteome</keyword>
<keyword evidence="4" id="KW-1133">Transmembrane helix</keyword>
<evidence type="ECO:0000256" key="2">
    <source>
        <dbReference type="PROSITE-ProRule" id="PRU00504"/>
    </source>
</evidence>
<gene>
    <name evidence="6" type="ORF">JXQ802_LOCUS42052</name>
    <name evidence="5" type="ORF">PYM288_LOCUS27164</name>
</gene>
<evidence type="ECO:0008006" key="9">
    <source>
        <dbReference type="Google" id="ProtNLM"/>
    </source>
</evidence>
<dbReference type="AlphaFoldDB" id="A0A814ZQI6"/>